<dbReference type="GO" id="GO:0016301">
    <property type="term" value="F:kinase activity"/>
    <property type="evidence" value="ECO:0007669"/>
    <property type="project" value="UniProtKB-KW"/>
</dbReference>
<organism evidence="9 10">
    <name type="scientific">Lacticaseibacillus hegangensis</name>
    <dbReference type="NCBI Taxonomy" id="2486010"/>
    <lineage>
        <taxon>Bacteria</taxon>
        <taxon>Bacillati</taxon>
        <taxon>Bacillota</taxon>
        <taxon>Bacilli</taxon>
        <taxon>Lactobacillales</taxon>
        <taxon>Lactobacillaceae</taxon>
        <taxon>Lacticaseibacillus</taxon>
    </lineage>
</organism>
<feature type="domain" description="Four-carbon acid sugar kinase nucleotide binding" evidence="8">
    <location>
        <begin position="235"/>
        <end position="399"/>
    </location>
</feature>
<dbReference type="Gene3D" id="3.40.980.20">
    <property type="entry name" value="Four-carbon acid sugar kinase, nucleotide binding domain"/>
    <property type="match status" value="1"/>
</dbReference>
<dbReference type="Gene3D" id="3.40.50.10840">
    <property type="entry name" value="Putative sugar-binding, N-terminal domain"/>
    <property type="match status" value="1"/>
</dbReference>
<evidence type="ECO:0000256" key="4">
    <source>
        <dbReference type="ARBA" id="ARBA00022777"/>
    </source>
</evidence>
<evidence type="ECO:0000259" key="7">
    <source>
        <dbReference type="Pfam" id="PF07005"/>
    </source>
</evidence>
<accession>A0ABW4CYU9</accession>
<proteinExistence type="inferred from homology"/>
<gene>
    <name evidence="9" type="ORF">ACFQ5K_07010</name>
</gene>
<sequence>MDKGKYLIIADDFTGSNDTGVQLKNNGIDVDVTLFPTDEKLDSSVVLDTESRTIPATDAYKKVLDMTKKVLKNNQFDIVYKKVDSTIRGNIGQELRAIVEVYQPDKVVFAPAFPKIGRTTKNGIHQLNGVPLMQTEMANDPLNPIWTDNLGEIIEHEFGKDYLTYSVDQIQPGMKLSASKFHIFDIDSDTQLNVLAQAMREQAGKILYVGSAGLASALFDKPSVSTPKNLPTFSVVGSISEVSLKQMNYAAANGISILTIDLNELVKKDVDTEYINRASSLLKAQKDVVLTVSRTKEDYYKTIERFHKLGVDDKFEVSRIIKETLAKVAKGVIAQEEISGMFLTGGDTATEIMHELGATGCAIQRELFTGVVESRLVGGPSAGLDIVTKAGAFGNESTLYESIQILKQKGE</sequence>
<evidence type="ECO:0000256" key="6">
    <source>
        <dbReference type="ARBA" id="ARBA00023277"/>
    </source>
</evidence>
<evidence type="ECO:0000256" key="3">
    <source>
        <dbReference type="ARBA" id="ARBA00022741"/>
    </source>
</evidence>
<feature type="domain" description="Four-carbon acid sugar kinase N-terminal" evidence="7">
    <location>
        <begin position="7"/>
        <end position="218"/>
    </location>
</feature>
<keyword evidence="10" id="KW-1185">Reference proteome</keyword>
<dbReference type="Pfam" id="PF17042">
    <property type="entry name" value="NBD_C"/>
    <property type="match status" value="1"/>
</dbReference>
<keyword evidence="2 9" id="KW-0808">Transferase</keyword>
<keyword evidence="6" id="KW-0119">Carbohydrate metabolism</keyword>
<dbReference type="SUPFAM" id="SSF142764">
    <property type="entry name" value="YgbK-like"/>
    <property type="match status" value="1"/>
</dbReference>
<evidence type="ECO:0000259" key="8">
    <source>
        <dbReference type="Pfam" id="PF17042"/>
    </source>
</evidence>
<comment type="similarity">
    <text evidence="1">Belongs to the four-carbon acid sugar kinase family.</text>
</comment>
<comment type="caution">
    <text evidence="9">The sequence shown here is derived from an EMBL/GenBank/DDBJ whole genome shotgun (WGS) entry which is preliminary data.</text>
</comment>
<dbReference type="RefSeq" id="WP_125757623.1">
    <property type="nucleotide sequence ID" value="NZ_JBHTOK010000060.1"/>
</dbReference>
<dbReference type="Pfam" id="PF07005">
    <property type="entry name" value="SBD_N"/>
    <property type="match status" value="1"/>
</dbReference>
<evidence type="ECO:0000313" key="9">
    <source>
        <dbReference type="EMBL" id="MFD1441118.1"/>
    </source>
</evidence>
<name>A0ABW4CYU9_9LACO</name>
<dbReference type="EC" id="2.7.1.-" evidence="9"/>
<keyword evidence="4 9" id="KW-0418">Kinase</keyword>
<dbReference type="InterPro" id="IPR031475">
    <property type="entry name" value="NBD_C"/>
</dbReference>
<evidence type="ECO:0000313" key="10">
    <source>
        <dbReference type="Proteomes" id="UP001597212"/>
    </source>
</evidence>
<dbReference type="Proteomes" id="UP001597212">
    <property type="component" value="Unassembled WGS sequence"/>
</dbReference>
<evidence type="ECO:0000256" key="5">
    <source>
        <dbReference type="ARBA" id="ARBA00022840"/>
    </source>
</evidence>
<evidence type="ECO:0000256" key="2">
    <source>
        <dbReference type="ARBA" id="ARBA00022679"/>
    </source>
</evidence>
<reference evidence="10" key="1">
    <citation type="journal article" date="2019" name="Int. J. Syst. Evol. Microbiol.">
        <title>The Global Catalogue of Microorganisms (GCM) 10K type strain sequencing project: providing services to taxonomists for standard genome sequencing and annotation.</title>
        <authorList>
            <consortium name="The Broad Institute Genomics Platform"/>
            <consortium name="The Broad Institute Genome Sequencing Center for Infectious Disease"/>
            <person name="Wu L."/>
            <person name="Ma J."/>
        </authorList>
    </citation>
    <scope>NUCLEOTIDE SEQUENCE [LARGE SCALE GENOMIC DNA]</scope>
    <source>
        <strain evidence="10">CCM 8912</strain>
    </source>
</reference>
<keyword evidence="3" id="KW-0547">Nucleotide-binding</keyword>
<dbReference type="InterPro" id="IPR010737">
    <property type="entry name" value="4-carb_acid_sugar_kinase_N"/>
</dbReference>
<keyword evidence="5" id="KW-0067">ATP-binding</keyword>
<dbReference type="InterPro" id="IPR042213">
    <property type="entry name" value="NBD_C_sf"/>
</dbReference>
<dbReference type="InterPro" id="IPR037051">
    <property type="entry name" value="4-carb_acid_sugar_kinase_N_sf"/>
</dbReference>
<dbReference type="EMBL" id="JBHTOK010000060">
    <property type="protein sequence ID" value="MFD1441118.1"/>
    <property type="molecule type" value="Genomic_DNA"/>
</dbReference>
<protein>
    <submittedName>
        <fullName evidence="9">Four-carbon acid sugar kinase family protein</fullName>
        <ecNumber evidence="9">2.7.1.-</ecNumber>
    </submittedName>
</protein>
<evidence type="ECO:0000256" key="1">
    <source>
        <dbReference type="ARBA" id="ARBA00005715"/>
    </source>
</evidence>